<dbReference type="EMBL" id="REGN01012299">
    <property type="protein sequence ID" value="RMZ96176.1"/>
    <property type="molecule type" value="Genomic_DNA"/>
</dbReference>
<proteinExistence type="predicted"/>
<organism evidence="1 2">
    <name type="scientific">Brachionus plicatilis</name>
    <name type="common">Marine rotifer</name>
    <name type="synonym">Brachionus muelleri</name>
    <dbReference type="NCBI Taxonomy" id="10195"/>
    <lineage>
        <taxon>Eukaryota</taxon>
        <taxon>Metazoa</taxon>
        <taxon>Spiralia</taxon>
        <taxon>Gnathifera</taxon>
        <taxon>Rotifera</taxon>
        <taxon>Eurotatoria</taxon>
        <taxon>Monogononta</taxon>
        <taxon>Pseudotrocha</taxon>
        <taxon>Ploima</taxon>
        <taxon>Brachionidae</taxon>
        <taxon>Brachionus</taxon>
    </lineage>
</organism>
<keyword evidence="2" id="KW-1185">Reference proteome</keyword>
<comment type="caution">
    <text evidence="1">The sequence shown here is derived from an EMBL/GenBank/DDBJ whole genome shotgun (WGS) entry which is preliminary data.</text>
</comment>
<sequence length="87" mass="10112">MTLNNISNSYKKLAEKAILNYPNFEEKYCSFPSNYQLSTDRINNFYGYGFLNLSYSFLNLFTEQELITSPGSLFHPFTTLLIKKCSI</sequence>
<protein>
    <submittedName>
        <fullName evidence="1">Uncharacterized protein</fullName>
    </submittedName>
</protein>
<accession>A0A3M7PAQ5</accession>
<evidence type="ECO:0000313" key="1">
    <source>
        <dbReference type="EMBL" id="RMZ96176.1"/>
    </source>
</evidence>
<gene>
    <name evidence="1" type="ORF">BpHYR1_029311</name>
</gene>
<reference evidence="1 2" key="1">
    <citation type="journal article" date="2018" name="Sci. Rep.">
        <title>Genomic signatures of local adaptation to the degree of environmental predictability in rotifers.</title>
        <authorList>
            <person name="Franch-Gras L."/>
            <person name="Hahn C."/>
            <person name="Garcia-Roger E.M."/>
            <person name="Carmona M.J."/>
            <person name="Serra M."/>
            <person name="Gomez A."/>
        </authorList>
    </citation>
    <scope>NUCLEOTIDE SEQUENCE [LARGE SCALE GENOMIC DNA]</scope>
    <source>
        <strain evidence="1">HYR1</strain>
    </source>
</reference>
<name>A0A3M7PAQ5_BRAPC</name>
<evidence type="ECO:0000313" key="2">
    <source>
        <dbReference type="Proteomes" id="UP000276133"/>
    </source>
</evidence>
<dbReference type="Proteomes" id="UP000276133">
    <property type="component" value="Unassembled WGS sequence"/>
</dbReference>
<dbReference type="AlphaFoldDB" id="A0A3M7PAQ5"/>